<feature type="domain" description="Methyltransferase small" evidence="7">
    <location>
        <begin position="31"/>
        <end position="157"/>
    </location>
</feature>
<dbReference type="InterPro" id="IPR007848">
    <property type="entry name" value="Small_mtfrase_dom"/>
</dbReference>
<proteinExistence type="inferred from homology"/>
<dbReference type="GO" id="GO:0032259">
    <property type="term" value="P:methylation"/>
    <property type="evidence" value="ECO:0007669"/>
    <property type="project" value="UniProtKB-KW"/>
</dbReference>
<dbReference type="HAMAP" id="MF_01872">
    <property type="entry name" value="tRNA_methyltr_YfiC"/>
    <property type="match status" value="1"/>
</dbReference>
<comment type="similarity">
    <text evidence="6">Belongs to the methyltransferase superfamily. tRNA (adenine-N(6)-)-methyltransferase family.</text>
</comment>
<dbReference type="OrthoDB" id="5383291at2"/>
<dbReference type="GO" id="GO:0008033">
    <property type="term" value="P:tRNA processing"/>
    <property type="evidence" value="ECO:0007669"/>
    <property type="project" value="UniProtKB-UniRule"/>
</dbReference>
<keyword evidence="1 6" id="KW-0963">Cytoplasm</keyword>
<keyword evidence="3 6" id="KW-0808">Transferase</keyword>
<dbReference type="PANTHER" id="PTHR47739">
    <property type="entry name" value="TRNA1(VAL) (ADENINE(37)-N6)-METHYLTRANSFERASE"/>
    <property type="match status" value="1"/>
</dbReference>
<reference evidence="9" key="1">
    <citation type="submission" date="2016-10" db="EMBL/GenBank/DDBJ databases">
        <authorList>
            <person name="Varghese N."/>
            <person name="Submissions S."/>
        </authorList>
    </citation>
    <scope>NUCLEOTIDE SEQUENCE [LARGE SCALE GENOMIC DNA]</scope>
    <source>
        <strain evidence="9">DSM 22361</strain>
    </source>
</reference>
<dbReference type="RefSeq" id="WP_103904859.1">
    <property type="nucleotide sequence ID" value="NZ_CP049246.1"/>
</dbReference>
<dbReference type="Gene3D" id="3.40.50.150">
    <property type="entry name" value="Vaccinia Virus protein VP39"/>
    <property type="match status" value="1"/>
</dbReference>
<evidence type="ECO:0000313" key="8">
    <source>
        <dbReference type="EMBL" id="SEF46909.1"/>
    </source>
</evidence>
<keyword evidence="9" id="KW-1185">Reference proteome</keyword>
<dbReference type="GO" id="GO:0003676">
    <property type="term" value="F:nucleic acid binding"/>
    <property type="evidence" value="ECO:0007669"/>
    <property type="project" value="InterPro"/>
</dbReference>
<accession>A0A1H5S8H0</accession>
<dbReference type="InterPro" id="IPR002052">
    <property type="entry name" value="DNA_methylase_N6_adenine_CS"/>
</dbReference>
<evidence type="ECO:0000256" key="2">
    <source>
        <dbReference type="ARBA" id="ARBA00022603"/>
    </source>
</evidence>
<sequence>MGNIFQFKQFSVNQEHCAMRINTDGVLLGATASTAAPERILDIGTGTGVIALMLAQRFPHAQVWAVELDGPAAQRAALNFEASPFADRLYGVHSDIFHWKTDLQFDLIVSNPPFYINSLHNPDERRKMAKHTDVEFFTGLFAFGKARLQQEGKMQLIVPIELREALSTEANAVGLHLVEELQIRSFADSEVFRTILTFAHSPQALRCSSFVIYQEKAVHAEGYRHLLKDFFLAF</sequence>
<dbReference type="PANTHER" id="PTHR47739:SF1">
    <property type="entry name" value="TRNA1(VAL) (ADENINE(37)-N6)-METHYLTRANSFERASE"/>
    <property type="match status" value="1"/>
</dbReference>
<dbReference type="Proteomes" id="UP000236731">
    <property type="component" value="Unassembled WGS sequence"/>
</dbReference>
<evidence type="ECO:0000256" key="5">
    <source>
        <dbReference type="ARBA" id="ARBA00022694"/>
    </source>
</evidence>
<dbReference type="SUPFAM" id="SSF53335">
    <property type="entry name" value="S-adenosyl-L-methionine-dependent methyltransferases"/>
    <property type="match status" value="1"/>
</dbReference>
<comment type="catalytic activity">
    <reaction evidence="6">
        <text>adenosine(37) in tRNA1(Val) + S-adenosyl-L-methionine = N(6)-methyladenosine(37) in tRNA1(Val) + S-adenosyl-L-homocysteine + H(+)</text>
        <dbReference type="Rhea" id="RHEA:43160"/>
        <dbReference type="Rhea" id="RHEA-COMP:10369"/>
        <dbReference type="Rhea" id="RHEA-COMP:10370"/>
        <dbReference type="ChEBI" id="CHEBI:15378"/>
        <dbReference type="ChEBI" id="CHEBI:57856"/>
        <dbReference type="ChEBI" id="CHEBI:59789"/>
        <dbReference type="ChEBI" id="CHEBI:74411"/>
        <dbReference type="ChEBI" id="CHEBI:74449"/>
        <dbReference type="EC" id="2.1.1.223"/>
    </reaction>
</comment>
<dbReference type="PROSITE" id="PS00092">
    <property type="entry name" value="N6_MTASE"/>
    <property type="match status" value="1"/>
</dbReference>
<dbReference type="Pfam" id="PF05175">
    <property type="entry name" value="MTS"/>
    <property type="match status" value="1"/>
</dbReference>
<dbReference type="InterPro" id="IPR022882">
    <property type="entry name" value="tRNA_adenine-N6_MeTrfase"/>
</dbReference>
<dbReference type="InterPro" id="IPR029063">
    <property type="entry name" value="SAM-dependent_MTases_sf"/>
</dbReference>
<comment type="subcellular location">
    <subcellularLocation>
        <location evidence="6">Cytoplasm</location>
    </subcellularLocation>
</comment>
<name>A0A1H5S8H0_9SPHI</name>
<evidence type="ECO:0000256" key="1">
    <source>
        <dbReference type="ARBA" id="ARBA00022490"/>
    </source>
</evidence>
<dbReference type="GO" id="GO:0005737">
    <property type="term" value="C:cytoplasm"/>
    <property type="evidence" value="ECO:0007669"/>
    <property type="project" value="UniProtKB-SubCell"/>
</dbReference>
<keyword evidence="2 6" id="KW-0489">Methyltransferase</keyword>
<evidence type="ECO:0000259" key="7">
    <source>
        <dbReference type="Pfam" id="PF05175"/>
    </source>
</evidence>
<dbReference type="EC" id="2.1.1.223" evidence="6"/>
<evidence type="ECO:0000256" key="6">
    <source>
        <dbReference type="HAMAP-Rule" id="MF_01872"/>
    </source>
</evidence>
<comment type="function">
    <text evidence="6">Specifically methylates the adenine in position 37 of tRNA(1)(Val) (anticodon cmo5UAC).</text>
</comment>
<dbReference type="GO" id="GO:0016430">
    <property type="term" value="F:tRNA (adenine-N6)-methyltransferase activity"/>
    <property type="evidence" value="ECO:0007669"/>
    <property type="project" value="UniProtKB-UniRule"/>
</dbReference>
<dbReference type="EMBL" id="FNUT01000001">
    <property type="protein sequence ID" value="SEF46909.1"/>
    <property type="molecule type" value="Genomic_DNA"/>
</dbReference>
<gene>
    <name evidence="8" type="ORF">SAMN05421877_101195</name>
</gene>
<evidence type="ECO:0000256" key="4">
    <source>
        <dbReference type="ARBA" id="ARBA00022691"/>
    </source>
</evidence>
<evidence type="ECO:0000256" key="3">
    <source>
        <dbReference type="ARBA" id="ARBA00022679"/>
    </source>
</evidence>
<keyword evidence="5 6" id="KW-0819">tRNA processing</keyword>
<keyword evidence="4 6" id="KW-0949">S-adenosyl-L-methionine</keyword>
<evidence type="ECO:0000313" key="9">
    <source>
        <dbReference type="Proteomes" id="UP000236731"/>
    </source>
</evidence>
<dbReference type="CDD" id="cd02440">
    <property type="entry name" value="AdoMet_MTases"/>
    <property type="match status" value="1"/>
</dbReference>
<organism evidence="8 9">
    <name type="scientific">Sphingobacterium lactis</name>
    <dbReference type="NCBI Taxonomy" id="797291"/>
    <lineage>
        <taxon>Bacteria</taxon>
        <taxon>Pseudomonadati</taxon>
        <taxon>Bacteroidota</taxon>
        <taxon>Sphingobacteriia</taxon>
        <taxon>Sphingobacteriales</taxon>
        <taxon>Sphingobacteriaceae</taxon>
        <taxon>Sphingobacterium</taxon>
    </lineage>
</organism>
<dbReference type="AlphaFoldDB" id="A0A1H5S8H0"/>
<dbReference type="InterPro" id="IPR050210">
    <property type="entry name" value="tRNA_Adenine-N(6)_MTase"/>
</dbReference>
<protein>
    <recommendedName>
        <fullName evidence="6">tRNA1(Val) (adenine(37)-N6)-methyltransferase</fullName>
        <ecNumber evidence="6">2.1.1.223</ecNumber>
    </recommendedName>
    <alternativeName>
        <fullName evidence="6">tRNA m6A37 methyltransferase</fullName>
    </alternativeName>
</protein>